<dbReference type="EMBL" id="QWIT01000393">
    <property type="protein sequence ID" value="RMZ24810.1"/>
    <property type="molecule type" value="Genomic_DNA"/>
</dbReference>
<evidence type="ECO:0000313" key="2">
    <source>
        <dbReference type="EMBL" id="RMZ24810.1"/>
    </source>
</evidence>
<evidence type="ECO:0000256" key="1">
    <source>
        <dbReference type="SAM" id="MobiDB-lite"/>
    </source>
</evidence>
<dbReference type="OrthoDB" id="5406216at2759"/>
<name>A0A3M7IGX5_HORWE</name>
<reference evidence="2 3" key="1">
    <citation type="journal article" date="2018" name="BMC Genomics">
        <title>Genomic evidence for intraspecific hybridization in a clonal and extremely halotolerant yeast.</title>
        <authorList>
            <person name="Gostincar C."/>
            <person name="Stajich J.E."/>
            <person name="Zupancic J."/>
            <person name="Zalar P."/>
            <person name="Gunde-Cimerman N."/>
        </authorList>
    </citation>
    <scope>NUCLEOTIDE SEQUENCE [LARGE SCALE GENOMIC DNA]</scope>
    <source>
        <strain evidence="2 3">EXF-120</strain>
    </source>
</reference>
<organism evidence="2 3">
    <name type="scientific">Hortaea werneckii</name>
    <name type="common">Black yeast</name>
    <name type="synonym">Cladosporium werneckii</name>
    <dbReference type="NCBI Taxonomy" id="91943"/>
    <lineage>
        <taxon>Eukaryota</taxon>
        <taxon>Fungi</taxon>
        <taxon>Dikarya</taxon>
        <taxon>Ascomycota</taxon>
        <taxon>Pezizomycotina</taxon>
        <taxon>Dothideomycetes</taxon>
        <taxon>Dothideomycetidae</taxon>
        <taxon>Mycosphaerellales</taxon>
        <taxon>Teratosphaeriaceae</taxon>
        <taxon>Hortaea</taxon>
    </lineage>
</organism>
<gene>
    <name evidence="2" type="ORF">D0859_11145</name>
</gene>
<evidence type="ECO:0000313" key="3">
    <source>
        <dbReference type="Proteomes" id="UP000281677"/>
    </source>
</evidence>
<proteinExistence type="predicted"/>
<dbReference type="Proteomes" id="UP000281677">
    <property type="component" value="Unassembled WGS sequence"/>
</dbReference>
<sequence length="222" mass="24832">MQPFQFRAAARQSNTRPWPVQPEILISRPRPLMFIVPEPLSRYGKKKEFGSKVATRSTTSPAGKKRPGAQPTFPPRVITSPTSSYDRTTLASKAAVDQLLANCKQRIYSVHTTRREVRHLTHCHTLQLLVRQNQNANLGVSFSQPSQAPTVTTHWFETTVPEAPFTTYVEVIYTQQFSSIPDQWPSAGQGQIGYGTLKATGKNKTKRDAMPEETGIAGRIRI</sequence>
<comment type="caution">
    <text evidence="2">The sequence shown here is derived from an EMBL/GenBank/DDBJ whole genome shotgun (WGS) entry which is preliminary data.</text>
</comment>
<dbReference type="VEuPathDB" id="FungiDB:BTJ68_11834"/>
<accession>A0A3M7IGX5</accession>
<dbReference type="AlphaFoldDB" id="A0A3M7IGX5"/>
<feature type="region of interest" description="Disordered" evidence="1">
    <location>
        <begin position="47"/>
        <end position="84"/>
    </location>
</feature>
<feature type="region of interest" description="Disordered" evidence="1">
    <location>
        <begin position="202"/>
        <end position="222"/>
    </location>
</feature>
<protein>
    <submittedName>
        <fullName evidence="2">Uncharacterized protein</fullName>
    </submittedName>
</protein>